<evidence type="ECO:0000256" key="12">
    <source>
        <dbReference type="ARBA" id="ARBA00022958"/>
    </source>
</evidence>
<evidence type="ECO:0000256" key="10">
    <source>
        <dbReference type="ARBA" id="ARBA00022840"/>
    </source>
</evidence>
<feature type="domain" description="S-adenosylmethionine synthetase central" evidence="17">
    <location>
        <begin position="109"/>
        <end position="222"/>
    </location>
</feature>
<protein>
    <recommendedName>
        <fullName evidence="5 13">Methionine adenosyltransferase</fullName>
        <ecNumber evidence="5 13">2.5.1.6</ecNumber>
    </recommendedName>
</protein>
<comment type="subunit">
    <text evidence="14">Homotetramer.</text>
</comment>
<evidence type="ECO:0000256" key="3">
    <source>
        <dbReference type="ARBA" id="ARBA00005224"/>
    </source>
</evidence>
<dbReference type="InterPro" id="IPR022636">
    <property type="entry name" value="S-AdoMet_synthetase_sfam"/>
</dbReference>
<dbReference type="GO" id="GO:0006556">
    <property type="term" value="P:S-adenosylmethionine biosynthetic process"/>
    <property type="evidence" value="ECO:0007669"/>
    <property type="project" value="UniProtKB-UniRule"/>
</dbReference>
<evidence type="ECO:0000256" key="1">
    <source>
        <dbReference type="ARBA" id="ARBA00001946"/>
    </source>
</evidence>
<dbReference type="CDD" id="cd18079">
    <property type="entry name" value="S-AdoMet_synt"/>
    <property type="match status" value="1"/>
</dbReference>
<comment type="cofactor">
    <cofactor evidence="2">
        <name>K(+)</name>
        <dbReference type="ChEBI" id="CHEBI:29103"/>
    </cofactor>
</comment>
<comment type="caution">
    <text evidence="19">The sequence shown here is derived from an EMBL/GenBank/DDBJ whole genome shotgun (WGS) entry which is preliminary data.</text>
</comment>
<evidence type="ECO:0000259" key="16">
    <source>
        <dbReference type="Pfam" id="PF00438"/>
    </source>
</evidence>
<comment type="cofactor">
    <cofactor evidence="1">
        <name>Mg(2+)</name>
        <dbReference type="ChEBI" id="CHEBI:18420"/>
    </cofactor>
</comment>
<evidence type="ECO:0000313" key="20">
    <source>
        <dbReference type="Proteomes" id="UP000034231"/>
    </source>
</evidence>
<keyword evidence="12 14" id="KW-0630">Potassium</keyword>
<sequence length="365" mass="40568">MNYSQFSSESVSAGHPDKICDQISDAVLDEAIRLDKKSRVAVETLVTTNKIVMAGEVTCKQKIDFEGVARKMINEIGYDKKYLNFGDYSPVEVYIHQQSADIALGVDNEGAGDQGMMFGYASDETSELMPLPIVLAHKLCKKMDELEIKEDWIRPDGKSQVTVSYRKGKVVGVDKVVLAKPLDYEKEIDYKKYFYNRVVVPVLAERGFEIGIDKVIFNGTGRWERGGPSTDSGVTGRKIVVDTYGGMGRIGGGCFSGKDPTKVDRSGAYAARYLAKNVVAKGLAKRCEVQLAYAIGVRDPVSKSIDTFGSEVEDLKTINNFVWNLMDLSVQGIINKFDLQRPIFTQTAKYGHFGNAKYPWEQIEK</sequence>
<dbReference type="PIRSF" id="PIRSF000497">
    <property type="entry name" value="MAT"/>
    <property type="match status" value="1"/>
</dbReference>
<reference evidence="19 20" key="1">
    <citation type="journal article" date="2015" name="Nature">
        <title>rRNA introns, odd ribosomes, and small enigmatic genomes across a large radiation of phyla.</title>
        <authorList>
            <person name="Brown C.T."/>
            <person name="Hug L.A."/>
            <person name="Thomas B.C."/>
            <person name="Sharon I."/>
            <person name="Castelle C.J."/>
            <person name="Singh A."/>
            <person name="Wilkins M.J."/>
            <person name="Williams K.H."/>
            <person name="Banfield J.F."/>
        </authorList>
    </citation>
    <scope>NUCLEOTIDE SEQUENCE [LARGE SCALE GENOMIC DNA]</scope>
</reference>
<dbReference type="InterPro" id="IPR022628">
    <property type="entry name" value="S-AdoMet_synt_N"/>
</dbReference>
<proteinExistence type="inferred from homology"/>
<evidence type="ECO:0000256" key="7">
    <source>
        <dbReference type="ARBA" id="ARBA00022679"/>
    </source>
</evidence>
<comment type="pathway">
    <text evidence="3">Amino-acid biosynthesis; S-adenosyl-L-methionine biosynthesis; S-adenosyl-L-methionine from L-methionine: step 1/1.</text>
</comment>
<dbReference type="InterPro" id="IPR022630">
    <property type="entry name" value="S-AdoMet_synt_C"/>
</dbReference>
<evidence type="ECO:0000256" key="4">
    <source>
        <dbReference type="ARBA" id="ARBA00009685"/>
    </source>
</evidence>
<keyword evidence="7" id="KW-0808">Transferase</keyword>
<name>A0A0G0IGB1_9BACT</name>
<evidence type="ECO:0000256" key="14">
    <source>
        <dbReference type="RuleBase" id="RU000542"/>
    </source>
</evidence>
<dbReference type="GO" id="GO:0006730">
    <property type="term" value="P:one-carbon metabolic process"/>
    <property type="evidence" value="ECO:0007669"/>
    <property type="project" value="UniProtKB-KW"/>
</dbReference>
<comment type="subcellular location">
    <subcellularLocation>
        <location evidence="14">Cytoplasm</location>
    </subcellularLocation>
</comment>
<dbReference type="InterPro" id="IPR002133">
    <property type="entry name" value="S-AdoMet_synthetase"/>
</dbReference>
<dbReference type="GO" id="GO:0046872">
    <property type="term" value="F:metal ion binding"/>
    <property type="evidence" value="ECO:0007669"/>
    <property type="project" value="UniProtKB-KW"/>
</dbReference>
<dbReference type="InterPro" id="IPR022631">
    <property type="entry name" value="ADOMET_SYNTHASE_CS"/>
</dbReference>
<dbReference type="GO" id="GO:0005737">
    <property type="term" value="C:cytoplasm"/>
    <property type="evidence" value="ECO:0007669"/>
    <property type="project" value="UniProtKB-SubCell"/>
</dbReference>
<evidence type="ECO:0000256" key="15">
    <source>
        <dbReference type="RuleBase" id="RU004462"/>
    </source>
</evidence>
<keyword evidence="11 14" id="KW-0460">Magnesium</keyword>
<keyword evidence="8 14" id="KW-0479">Metal-binding</keyword>
<dbReference type="NCBIfam" id="TIGR01034">
    <property type="entry name" value="metK"/>
    <property type="match status" value="1"/>
</dbReference>
<evidence type="ECO:0000313" key="19">
    <source>
        <dbReference type="EMBL" id="KKQ50060.1"/>
    </source>
</evidence>
<evidence type="ECO:0000256" key="13">
    <source>
        <dbReference type="NCBIfam" id="TIGR01034"/>
    </source>
</evidence>
<dbReference type="EC" id="2.5.1.6" evidence="5 13"/>
<evidence type="ECO:0000256" key="8">
    <source>
        <dbReference type="ARBA" id="ARBA00022723"/>
    </source>
</evidence>
<keyword evidence="10" id="KW-0067">ATP-binding</keyword>
<dbReference type="Proteomes" id="UP000034231">
    <property type="component" value="Unassembled WGS sequence"/>
</dbReference>
<keyword evidence="9" id="KW-0547">Nucleotide-binding</keyword>
<evidence type="ECO:0000256" key="6">
    <source>
        <dbReference type="ARBA" id="ARBA00022563"/>
    </source>
</evidence>
<dbReference type="Gene3D" id="3.30.300.10">
    <property type="match status" value="3"/>
</dbReference>
<dbReference type="AlphaFoldDB" id="A0A0G0IGB1"/>
<dbReference type="PROSITE" id="PS00377">
    <property type="entry name" value="ADOMET_SYNTHASE_2"/>
    <property type="match status" value="1"/>
</dbReference>
<dbReference type="UniPathway" id="UPA00315">
    <property type="reaction ID" value="UER00080"/>
</dbReference>
<dbReference type="PROSITE" id="PS00376">
    <property type="entry name" value="ADOMET_SYNTHASE_1"/>
    <property type="match status" value="1"/>
</dbReference>
<evidence type="ECO:0000259" key="18">
    <source>
        <dbReference type="Pfam" id="PF02773"/>
    </source>
</evidence>
<evidence type="ECO:0000256" key="11">
    <source>
        <dbReference type="ARBA" id="ARBA00022842"/>
    </source>
</evidence>
<dbReference type="GO" id="GO:0005524">
    <property type="term" value="F:ATP binding"/>
    <property type="evidence" value="ECO:0007669"/>
    <property type="project" value="UniProtKB-KW"/>
</dbReference>
<accession>A0A0G0IGB1</accession>
<dbReference type="Pfam" id="PF02772">
    <property type="entry name" value="S-AdoMet_synt_M"/>
    <property type="match status" value="1"/>
</dbReference>
<dbReference type="Pfam" id="PF02773">
    <property type="entry name" value="S-AdoMet_synt_C"/>
    <property type="match status" value="1"/>
</dbReference>
<evidence type="ECO:0000256" key="9">
    <source>
        <dbReference type="ARBA" id="ARBA00022741"/>
    </source>
</evidence>
<dbReference type="GO" id="GO:0004478">
    <property type="term" value="F:methionine adenosyltransferase activity"/>
    <property type="evidence" value="ECO:0007669"/>
    <property type="project" value="UniProtKB-UniRule"/>
</dbReference>
<dbReference type="PATRIC" id="fig|1618488.3.peg.536"/>
<keyword evidence="6" id="KW-0554">One-carbon metabolism</keyword>
<comment type="similarity">
    <text evidence="4 15">Belongs to the AdoMet synthase family.</text>
</comment>
<evidence type="ECO:0000259" key="17">
    <source>
        <dbReference type="Pfam" id="PF02772"/>
    </source>
</evidence>
<gene>
    <name evidence="19" type="ORF">US68_C0009G0015</name>
</gene>
<dbReference type="PANTHER" id="PTHR11964">
    <property type="entry name" value="S-ADENOSYLMETHIONINE SYNTHETASE"/>
    <property type="match status" value="1"/>
</dbReference>
<feature type="domain" description="S-adenosylmethionine synthetase N-terminal" evidence="16">
    <location>
        <begin position="5"/>
        <end position="100"/>
    </location>
</feature>
<evidence type="ECO:0000256" key="5">
    <source>
        <dbReference type="ARBA" id="ARBA00012828"/>
    </source>
</evidence>
<dbReference type="EMBL" id="LBTX01000009">
    <property type="protein sequence ID" value="KKQ50060.1"/>
    <property type="molecule type" value="Genomic_DNA"/>
</dbReference>
<organism evidence="19 20">
    <name type="scientific">Candidatus Shapirobacteria bacterium GW2011_GWE1_38_10</name>
    <dbReference type="NCBI Taxonomy" id="1618488"/>
    <lineage>
        <taxon>Bacteria</taxon>
        <taxon>Candidatus Shapironibacteriota</taxon>
    </lineage>
</organism>
<dbReference type="Pfam" id="PF00438">
    <property type="entry name" value="S-AdoMet_synt_N"/>
    <property type="match status" value="1"/>
</dbReference>
<feature type="domain" description="S-adenosylmethionine synthetase C-terminal" evidence="18">
    <location>
        <begin position="226"/>
        <end position="362"/>
    </location>
</feature>
<dbReference type="SUPFAM" id="SSF55973">
    <property type="entry name" value="S-adenosylmethionine synthetase"/>
    <property type="match status" value="3"/>
</dbReference>
<evidence type="ECO:0000256" key="2">
    <source>
        <dbReference type="ARBA" id="ARBA00001958"/>
    </source>
</evidence>
<dbReference type="InterPro" id="IPR022629">
    <property type="entry name" value="S-AdoMet_synt_central"/>
</dbReference>